<keyword evidence="1" id="KW-0472">Membrane</keyword>
<keyword evidence="1" id="KW-1133">Transmembrane helix</keyword>
<dbReference type="NCBIfam" id="TIGR02532">
    <property type="entry name" value="IV_pilin_GFxxxE"/>
    <property type="match status" value="1"/>
</dbReference>
<evidence type="ECO:0000313" key="2">
    <source>
        <dbReference type="EMBL" id="MBC2604470.1"/>
    </source>
</evidence>
<evidence type="ECO:0000313" key="3">
    <source>
        <dbReference type="Proteomes" id="UP000526501"/>
    </source>
</evidence>
<keyword evidence="1" id="KW-0812">Transmembrane</keyword>
<dbReference type="RefSeq" id="WP_185658367.1">
    <property type="nucleotide sequence ID" value="NZ_CAWPOO010000001.1"/>
</dbReference>
<gene>
    <name evidence="2" type="ORF">H5P27_00200</name>
</gene>
<accession>A0A7X1B4Y2</accession>
<comment type="caution">
    <text evidence="2">The sequence shown here is derived from an EMBL/GenBank/DDBJ whole genome shotgun (WGS) entry which is preliminary data.</text>
</comment>
<evidence type="ECO:0000256" key="1">
    <source>
        <dbReference type="SAM" id="Phobius"/>
    </source>
</evidence>
<dbReference type="AlphaFoldDB" id="A0A7X1B4Y2"/>
<dbReference type="Proteomes" id="UP000526501">
    <property type="component" value="Unassembled WGS sequence"/>
</dbReference>
<dbReference type="EMBL" id="JACHVC010000001">
    <property type="protein sequence ID" value="MBC2604470.1"/>
    <property type="molecule type" value="Genomic_DNA"/>
</dbReference>
<protein>
    <submittedName>
        <fullName evidence="2">Prepilin-type N-terminal cleavage/methylation domain-containing protein</fullName>
    </submittedName>
</protein>
<dbReference type="InterPro" id="IPR012902">
    <property type="entry name" value="N_methyl_site"/>
</dbReference>
<dbReference type="Pfam" id="PF07963">
    <property type="entry name" value="N_methyl"/>
    <property type="match status" value="1"/>
</dbReference>
<name>A0A7X1B4Y2_9BACT</name>
<proteinExistence type="predicted"/>
<reference evidence="2 3" key="1">
    <citation type="submission" date="2020-07" db="EMBL/GenBank/DDBJ databases">
        <authorList>
            <person name="Feng X."/>
        </authorList>
    </citation>
    <scope>NUCLEOTIDE SEQUENCE [LARGE SCALE GENOMIC DNA]</scope>
    <source>
        <strain evidence="2 3">JCM23202</strain>
    </source>
</reference>
<sequence>MDTEGEVSFNKAGAGFTLLEVMVAMALFFMAVTFFSMTYLNTLMAVEGMRVNQGLEQDMAAIRRQVLVLGDVEEIEQGGQVVTGEHGLATWRVEYEPTEVADLFEVTLSVELDPDDEENGVRQATETFYLTRPSWSEATAREELRARTKEKLLNRQLNINQ</sequence>
<feature type="transmembrane region" description="Helical" evidence="1">
    <location>
        <begin position="12"/>
        <end position="40"/>
    </location>
</feature>
<organism evidence="2 3">
    <name type="scientific">Pelagicoccus albus</name>
    <dbReference type="NCBI Taxonomy" id="415222"/>
    <lineage>
        <taxon>Bacteria</taxon>
        <taxon>Pseudomonadati</taxon>
        <taxon>Verrucomicrobiota</taxon>
        <taxon>Opitutia</taxon>
        <taxon>Puniceicoccales</taxon>
        <taxon>Pelagicoccaceae</taxon>
        <taxon>Pelagicoccus</taxon>
    </lineage>
</organism>
<keyword evidence="3" id="KW-1185">Reference proteome</keyword>